<dbReference type="AlphaFoldDB" id="A0A3D9HWF3"/>
<feature type="chain" id="PRO_5017769132" evidence="1">
    <location>
        <begin position="21"/>
        <end position="150"/>
    </location>
</feature>
<dbReference type="EMBL" id="QRDW01000001">
    <property type="protein sequence ID" value="RED53739.1"/>
    <property type="molecule type" value="Genomic_DNA"/>
</dbReference>
<protein>
    <submittedName>
        <fullName evidence="2">Uncharacterized protein</fullName>
    </submittedName>
</protein>
<keyword evidence="3" id="KW-1185">Reference proteome</keyword>
<evidence type="ECO:0000313" key="3">
    <source>
        <dbReference type="Proteomes" id="UP000256845"/>
    </source>
</evidence>
<name>A0A3D9HWF3_9PROT</name>
<feature type="signal peptide" evidence="1">
    <location>
        <begin position="1"/>
        <end position="20"/>
    </location>
</feature>
<comment type="caution">
    <text evidence="2">The sequence shown here is derived from an EMBL/GenBank/DDBJ whole genome shotgun (WGS) entry which is preliminary data.</text>
</comment>
<keyword evidence="1" id="KW-0732">Signal</keyword>
<proteinExistence type="predicted"/>
<sequence>MKQIAAAVILTMIASFPANGFAEERRDFFTSEEVARIVTLEESIPWQEPMTAMDEKASIEPVGKLVYEGRTVFVYHYMRPYGQVGMTQRTLFITHRGNYLGQYYGLQPPEKIENNLLYYDFPKEFGNTINAQNGVPERVWLNGDIILLGG</sequence>
<evidence type="ECO:0000256" key="1">
    <source>
        <dbReference type="SAM" id="SignalP"/>
    </source>
</evidence>
<organism evidence="2 3">
    <name type="scientific">Aestuariispira insulae</name>
    <dbReference type="NCBI Taxonomy" id="1461337"/>
    <lineage>
        <taxon>Bacteria</taxon>
        <taxon>Pseudomonadati</taxon>
        <taxon>Pseudomonadota</taxon>
        <taxon>Alphaproteobacteria</taxon>
        <taxon>Rhodospirillales</taxon>
        <taxon>Kiloniellaceae</taxon>
        <taxon>Aestuariispira</taxon>
    </lineage>
</organism>
<accession>A0A3D9HWF3</accession>
<reference evidence="2 3" key="1">
    <citation type="submission" date="2018-07" db="EMBL/GenBank/DDBJ databases">
        <title>Genomic Encyclopedia of Type Strains, Phase III (KMG-III): the genomes of soil and plant-associated and newly described type strains.</title>
        <authorList>
            <person name="Whitman W."/>
        </authorList>
    </citation>
    <scope>NUCLEOTIDE SEQUENCE [LARGE SCALE GENOMIC DNA]</scope>
    <source>
        <strain evidence="2 3">CECT 8488</strain>
    </source>
</reference>
<evidence type="ECO:0000313" key="2">
    <source>
        <dbReference type="EMBL" id="RED53739.1"/>
    </source>
</evidence>
<gene>
    <name evidence="2" type="ORF">DFP90_101533</name>
</gene>
<dbReference type="Proteomes" id="UP000256845">
    <property type="component" value="Unassembled WGS sequence"/>
</dbReference>
<dbReference type="RefSeq" id="WP_115934853.1">
    <property type="nucleotide sequence ID" value="NZ_QRDW01000001.1"/>
</dbReference>